<accession>A0A7W7FRD1</accession>
<comment type="caution">
    <text evidence="1">The sequence shown here is derived from an EMBL/GenBank/DDBJ whole genome shotgun (WGS) entry which is preliminary data.</text>
</comment>
<name>A0A7W7FRD1_9PSEU</name>
<reference evidence="1 2" key="1">
    <citation type="submission" date="2020-08" db="EMBL/GenBank/DDBJ databases">
        <title>Sequencing the genomes of 1000 actinobacteria strains.</title>
        <authorList>
            <person name="Klenk H.-P."/>
        </authorList>
    </citation>
    <scope>NUCLEOTIDE SEQUENCE [LARGE SCALE GENOMIC DNA]</scope>
    <source>
        <strain evidence="1 2">DSM 44230</strain>
    </source>
</reference>
<dbReference type="Proteomes" id="UP000533598">
    <property type="component" value="Unassembled WGS sequence"/>
</dbReference>
<organism evidence="1 2">
    <name type="scientific">Crossiella cryophila</name>
    <dbReference type="NCBI Taxonomy" id="43355"/>
    <lineage>
        <taxon>Bacteria</taxon>
        <taxon>Bacillati</taxon>
        <taxon>Actinomycetota</taxon>
        <taxon>Actinomycetes</taxon>
        <taxon>Pseudonocardiales</taxon>
        <taxon>Pseudonocardiaceae</taxon>
        <taxon>Crossiella</taxon>
    </lineage>
</organism>
<evidence type="ECO:0000313" key="1">
    <source>
        <dbReference type="EMBL" id="MBB4674810.1"/>
    </source>
</evidence>
<protein>
    <submittedName>
        <fullName evidence="1">Uncharacterized protein</fullName>
    </submittedName>
</protein>
<dbReference type="AlphaFoldDB" id="A0A7W7FRD1"/>
<gene>
    <name evidence="1" type="ORF">HNR67_000928</name>
</gene>
<keyword evidence="2" id="KW-1185">Reference proteome</keyword>
<proteinExistence type="predicted"/>
<dbReference type="RefSeq" id="WP_185000886.1">
    <property type="nucleotide sequence ID" value="NZ_BAAAUI010000024.1"/>
</dbReference>
<sequence>MRSTRFSTGGLIVAVHWSAPGESAELTEHQGEGRFEPGQTSTVHLVAGRAGAPPGLALALTYAPTDEVCLPAIHLMPSAETLFVGAGRDLLTYALTPGQVRRVDQDVAELGFFGWAQHGDLVLGRAELGLTGWSADGQRRWSAWAEPPWDYRVDGDRVRLDVMGQASEFALLDGPVSRTSRAR</sequence>
<evidence type="ECO:0000313" key="2">
    <source>
        <dbReference type="Proteomes" id="UP000533598"/>
    </source>
</evidence>
<dbReference type="EMBL" id="JACHMH010000001">
    <property type="protein sequence ID" value="MBB4674810.1"/>
    <property type="molecule type" value="Genomic_DNA"/>
</dbReference>